<keyword evidence="2 3" id="KW-1015">Disulfide bond</keyword>
<dbReference type="InterPro" id="IPR023415">
    <property type="entry name" value="LDLR_class-A_CS"/>
</dbReference>
<dbReference type="InterPro" id="IPR035914">
    <property type="entry name" value="Sperma_CUB_dom_sf"/>
</dbReference>
<dbReference type="GeneID" id="110981349"/>
<dbReference type="Gene3D" id="4.10.400.10">
    <property type="entry name" value="Low-density Lipoprotein Receptor"/>
    <property type="match status" value="1"/>
</dbReference>
<dbReference type="RefSeq" id="XP_022094555.1">
    <property type="nucleotide sequence ID" value="XM_022238863.1"/>
</dbReference>
<dbReference type="PROSITE" id="PS01209">
    <property type="entry name" value="LDLRA_1"/>
    <property type="match status" value="1"/>
</dbReference>
<evidence type="ECO:0000256" key="1">
    <source>
        <dbReference type="ARBA" id="ARBA00022737"/>
    </source>
</evidence>
<keyword evidence="1" id="KW-0677">Repeat</keyword>
<dbReference type="InterPro" id="IPR000859">
    <property type="entry name" value="CUB_dom"/>
</dbReference>
<feature type="domain" description="CUB" evidence="7">
    <location>
        <begin position="308"/>
        <end position="432"/>
    </location>
</feature>
<evidence type="ECO:0000256" key="4">
    <source>
        <dbReference type="SAM" id="MobiDB-lite"/>
    </source>
</evidence>
<evidence type="ECO:0000256" key="3">
    <source>
        <dbReference type="PROSITE-ProRule" id="PRU00124"/>
    </source>
</evidence>
<dbReference type="PANTHER" id="PTHR24251">
    <property type="entry name" value="OVOCHYMASE-RELATED"/>
    <property type="match status" value="1"/>
</dbReference>
<feature type="domain" description="CUB" evidence="7">
    <location>
        <begin position="36"/>
        <end position="156"/>
    </location>
</feature>
<accession>A0A8B7YQ27</accession>
<keyword evidence="5" id="KW-0472">Membrane</keyword>
<dbReference type="OrthoDB" id="291007at2759"/>
<dbReference type="SUPFAM" id="SSF57424">
    <property type="entry name" value="LDL receptor-like module"/>
    <property type="match status" value="1"/>
</dbReference>
<feature type="transmembrane region" description="Helical" evidence="5">
    <location>
        <begin position="480"/>
        <end position="506"/>
    </location>
</feature>
<evidence type="ECO:0000313" key="10">
    <source>
        <dbReference type="RefSeq" id="XP_022094554.1"/>
    </source>
</evidence>
<dbReference type="Gene3D" id="2.60.120.290">
    <property type="entry name" value="Spermadhesin, CUB domain"/>
    <property type="match status" value="3"/>
</dbReference>
<dbReference type="Pfam" id="PF00431">
    <property type="entry name" value="CUB"/>
    <property type="match status" value="3"/>
</dbReference>
<dbReference type="AlphaFoldDB" id="A0A8B7YQ27"/>
<keyword evidence="5" id="KW-1133">Transmembrane helix</keyword>
<evidence type="ECO:0000256" key="5">
    <source>
        <dbReference type="SAM" id="Phobius"/>
    </source>
</evidence>
<feature type="domain" description="CUB" evidence="7">
    <location>
        <begin position="172"/>
        <end position="288"/>
    </location>
</feature>
<feature type="chain" id="PRO_5044665601" evidence="6">
    <location>
        <begin position="36"/>
        <end position="690"/>
    </location>
</feature>
<dbReference type="InterPro" id="IPR002172">
    <property type="entry name" value="LDrepeatLR_classA_rpt"/>
</dbReference>
<feature type="region of interest" description="Disordered" evidence="4">
    <location>
        <begin position="514"/>
        <end position="542"/>
    </location>
</feature>
<protein>
    <submittedName>
        <fullName evidence="9 10">Cubilin homolog</fullName>
    </submittedName>
</protein>
<proteinExistence type="predicted"/>
<dbReference type="PROSITE" id="PS01180">
    <property type="entry name" value="CUB"/>
    <property type="match status" value="3"/>
</dbReference>
<evidence type="ECO:0000256" key="6">
    <source>
        <dbReference type="SAM" id="SignalP"/>
    </source>
</evidence>
<sequence length="690" mass="74254">MEQGTKRSVFCPLSSSMSVTFLLLLLCQQFGVIKGCNQEMIVLENVYSQSVITSLYYPDQYPPNLDCNFYITAPSGRRVRLYFTSFDVEVATTYNRCAFDYVIIYDGDSNADAEFGRFCGTIQPPTIVSSGRHLHVHFHTDGSVQETGFRAVVHSVESSYQEPLPTNAPGSCYSLLEEDNGIFYSPGFPGSYDHNQDCSYIVVLPNENDHVMLRFTSFDLEPSQNCVYDFVEVRDGVSSATPLIGRYCGGFNQEPSGVIETTGPGMYVLFHTDVSAAFEGFYAEYATSSVGFLPGTSNEDSNLAISVCDISRAILTMRGGFIVSHDNYPQGTYDHHSRCSIQITGSRTYEKVFIDFLAVDLPVSSAGCGGRQSDYIEVLDGQVNANPTTMVTLCESAVGSYVSSSSYAVIRFRTDGATNSGHNGFKAVFVVFYEDAYGCENSDYHCENNRCIAPSLVCDGYDHCGDNSDEDQGCVGEKDFTWLIVLGIVAGSLLLILLGICTGCCFMNSQATRRAPGSTADRSRPSGNGTAIPVVSSQSNGVRQPYTYQNPVFSTGPVATVPPASGQAEAAPPKYSDIWKDPINVPPPQGRGVGNGQPLPPAPAPTSLYAQREMAYAASSAPPLDEATPGSPADPVLPPAEFQSEPLSQGVAGGMGGPEEPLGRAQVIRQPRGGTLPPLRGVHGRPADTP</sequence>
<feature type="disulfide bond" evidence="3">
    <location>
        <begin position="439"/>
        <end position="451"/>
    </location>
</feature>
<dbReference type="SMART" id="SM00192">
    <property type="entry name" value="LDLa"/>
    <property type="match status" value="1"/>
</dbReference>
<dbReference type="Pfam" id="PF00057">
    <property type="entry name" value="Ldl_recept_a"/>
    <property type="match status" value="1"/>
</dbReference>
<organism evidence="8 11">
    <name type="scientific">Acanthaster planci</name>
    <name type="common">Crown-of-thorns starfish</name>
    <dbReference type="NCBI Taxonomy" id="133434"/>
    <lineage>
        <taxon>Eukaryota</taxon>
        <taxon>Metazoa</taxon>
        <taxon>Echinodermata</taxon>
        <taxon>Eleutherozoa</taxon>
        <taxon>Asterozoa</taxon>
        <taxon>Asteroidea</taxon>
        <taxon>Valvatacea</taxon>
        <taxon>Valvatida</taxon>
        <taxon>Acanthasteridae</taxon>
        <taxon>Acanthaster</taxon>
    </lineage>
</organism>
<dbReference type="RefSeq" id="XP_022094553.1">
    <property type="nucleotide sequence ID" value="XM_022238861.1"/>
</dbReference>
<dbReference type="SMART" id="SM00042">
    <property type="entry name" value="CUB"/>
    <property type="match status" value="3"/>
</dbReference>
<dbReference type="PROSITE" id="PS50068">
    <property type="entry name" value="LDLRA_2"/>
    <property type="match status" value="1"/>
</dbReference>
<evidence type="ECO:0000313" key="8">
    <source>
        <dbReference type="Proteomes" id="UP000694845"/>
    </source>
</evidence>
<keyword evidence="5" id="KW-0812">Transmembrane</keyword>
<reference evidence="9 10" key="1">
    <citation type="submission" date="2025-04" db="UniProtKB">
        <authorList>
            <consortium name="RefSeq"/>
        </authorList>
    </citation>
    <scope>IDENTIFICATION</scope>
</reference>
<dbReference type="InterPro" id="IPR036055">
    <property type="entry name" value="LDL_receptor-like_sf"/>
</dbReference>
<dbReference type="FunFam" id="2.60.120.290:FF:000013">
    <property type="entry name" value="Membrane frizzled-related protein"/>
    <property type="match status" value="2"/>
</dbReference>
<gene>
    <name evidence="9 10 11" type="primary">LOC110981349</name>
</gene>
<evidence type="ECO:0000313" key="9">
    <source>
        <dbReference type="RefSeq" id="XP_022094553.1"/>
    </source>
</evidence>
<feature type="region of interest" description="Disordered" evidence="4">
    <location>
        <begin position="618"/>
        <end position="690"/>
    </location>
</feature>
<feature type="disulfide bond" evidence="3">
    <location>
        <begin position="446"/>
        <end position="464"/>
    </location>
</feature>
<dbReference type="Proteomes" id="UP000694845">
    <property type="component" value="Unplaced"/>
</dbReference>
<dbReference type="CDD" id="cd00112">
    <property type="entry name" value="LDLa"/>
    <property type="match status" value="1"/>
</dbReference>
<dbReference type="SUPFAM" id="SSF49854">
    <property type="entry name" value="Spermadhesin, CUB domain"/>
    <property type="match status" value="3"/>
</dbReference>
<evidence type="ECO:0000256" key="2">
    <source>
        <dbReference type="ARBA" id="ARBA00023157"/>
    </source>
</evidence>
<keyword evidence="8" id="KW-1185">Reference proteome</keyword>
<evidence type="ECO:0000259" key="7">
    <source>
        <dbReference type="PROSITE" id="PS01180"/>
    </source>
</evidence>
<feature type="compositionally biased region" description="Polar residues" evidence="4">
    <location>
        <begin position="525"/>
        <end position="542"/>
    </location>
</feature>
<dbReference type="RefSeq" id="XP_022094554.1">
    <property type="nucleotide sequence ID" value="XM_022238862.1"/>
</dbReference>
<comment type="caution">
    <text evidence="3">Lacks conserved residue(s) required for the propagation of feature annotation.</text>
</comment>
<evidence type="ECO:0000313" key="11">
    <source>
        <dbReference type="RefSeq" id="XP_022094555.1"/>
    </source>
</evidence>
<keyword evidence="6" id="KW-0732">Signal</keyword>
<dbReference type="CDD" id="cd00041">
    <property type="entry name" value="CUB"/>
    <property type="match status" value="2"/>
</dbReference>
<dbReference type="KEGG" id="aplc:110981349"/>
<dbReference type="OMA" id="GRYCGGF"/>
<name>A0A8B7YQ27_ACAPL</name>
<feature type="signal peptide" evidence="6">
    <location>
        <begin position="1"/>
        <end position="35"/>
    </location>
</feature>